<dbReference type="InterPro" id="IPR051220">
    <property type="entry name" value="TFA_Chaperone"/>
</dbReference>
<dbReference type="AlphaFoldDB" id="A0A736VF04"/>
<dbReference type="Pfam" id="PF02413">
    <property type="entry name" value="Caudo_TAP"/>
    <property type="match status" value="1"/>
</dbReference>
<name>A0A736VF04_SALHO</name>
<dbReference type="PANTHER" id="PTHR34413">
    <property type="entry name" value="PROPHAGE TAIL FIBER ASSEMBLY PROTEIN HOMOLOG TFAE-RELATED-RELATED"/>
    <property type="match status" value="1"/>
</dbReference>
<proteinExistence type="predicted"/>
<comment type="caution">
    <text evidence="1">The sequence shown here is derived from an EMBL/GenBank/DDBJ whole genome shotgun (WGS) entry which is preliminary data.</text>
</comment>
<reference evidence="1" key="2">
    <citation type="submission" date="2018-07" db="EMBL/GenBank/DDBJ databases">
        <authorList>
            <consortium name="NCBI Pathogen Detection Project"/>
        </authorList>
    </citation>
    <scope>NUCLEOTIDE SEQUENCE</scope>
    <source>
        <strain evidence="1">2584-68</strain>
    </source>
</reference>
<dbReference type="PANTHER" id="PTHR34413:SF2">
    <property type="entry name" value="PROPHAGE TAIL FIBER ASSEMBLY PROTEIN HOMOLOG TFAE-RELATED"/>
    <property type="match status" value="1"/>
</dbReference>
<dbReference type="EMBL" id="DAATAH010000087">
    <property type="protein sequence ID" value="HAE7767434.1"/>
    <property type="molecule type" value="Genomic_DNA"/>
</dbReference>
<organism evidence="1">
    <name type="scientific">Salmonella enterica subsp. houtenae serovar 45:g,z51:-</name>
    <dbReference type="NCBI Taxonomy" id="1967611"/>
    <lineage>
        <taxon>Bacteria</taxon>
        <taxon>Pseudomonadati</taxon>
        <taxon>Pseudomonadota</taxon>
        <taxon>Gammaproteobacteria</taxon>
        <taxon>Enterobacterales</taxon>
        <taxon>Enterobacteriaceae</taxon>
        <taxon>Salmonella</taxon>
    </lineage>
</organism>
<reference evidence="1" key="1">
    <citation type="journal article" date="2018" name="Genome Biol.">
        <title>SKESA: strategic k-mer extension for scrupulous assemblies.</title>
        <authorList>
            <person name="Souvorov A."/>
            <person name="Agarwala R."/>
            <person name="Lipman D.J."/>
        </authorList>
    </citation>
    <scope>NUCLEOTIDE SEQUENCE</scope>
    <source>
        <strain evidence="1">2584-68</strain>
    </source>
</reference>
<sequence>MKPVFDKNGLATEAGEIRCFYYDATTGEYTGLSDEYINVGVSMPGDSTDIDPGDEVAGEVAIFTDNGWQRQEDHRGETVWSTADGSAITVDYIGSVHDGYTRIAPSTPYDVWDGERWVTDTDAQQADAITEAELQRQQLISAAMQSISVIQLKLQAGRVRSDAEKNKLNATLDYIDAVTATNTATAPDINWPVPPEV</sequence>
<protein>
    <submittedName>
        <fullName evidence="1">Tail fiber assembly protein</fullName>
    </submittedName>
</protein>
<accession>A0A736VF04</accession>
<gene>
    <name evidence="1" type="ORF">GNB58_004525</name>
</gene>
<dbReference type="InterPro" id="IPR003458">
    <property type="entry name" value="Phage_T4_Gp38_tail_assem"/>
</dbReference>
<evidence type="ECO:0000313" key="1">
    <source>
        <dbReference type="EMBL" id="HAE7767434.1"/>
    </source>
</evidence>